<keyword evidence="1" id="KW-0812">Transmembrane</keyword>
<dbReference type="Gene3D" id="2.30.180.10">
    <property type="entry name" value="FAS1 domain"/>
    <property type="match status" value="3"/>
</dbReference>
<dbReference type="InterPro" id="IPR036378">
    <property type="entry name" value="FAS1_dom_sf"/>
</dbReference>
<gene>
    <name evidence="4" type="ORF">DUNSADRAFT_18672</name>
</gene>
<comment type="caution">
    <text evidence="4">The sequence shown here is derived from an EMBL/GenBank/DDBJ whole genome shotgun (WGS) entry which is preliminary data.</text>
</comment>
<feature type="domain" description="FAS1" evidence="3">
    <location>
        <begin position="232"/>
        <end position="377"/>
    </location>
</feature>
<accession>A0ABQ7GYZ7</accession>
<dbReference type="PANTHER" id="PTHR10900">
    <property type="entry name" value="PERIOSTIN-RELATED"/>
    <property type="match status" value="1"/>
</dbReference>
<evidence type="ECO:0000313" key="4">
    <source>
        <dbReference type="EMBL" id="KAF5839794.1"/>
    </source>
</evidence>
<dbReference type="InterPro" id="IPR000782">
    <property type="entry name" value="FAS1_domain"/>
</dbReference>
<reference evidence="4" key="1">
    <citation type="submission" date="2017-08" db="EMBL/GenBank/DDBJ databases">
        <authorList>
            <person name="Polle J.E."/>
            <person name="Barry K."/>
            <person name="Cushman J."/>
            <person name="Schmutz J."/>
            <person name="Tran D."/>
            <person name="Hathwaick L.T."/>
            <person name="Yim W.C."/>
            <person name="Jenkins J."/>
            <person name="Mckie-Krisberg Z.M."/>
            <person name="Prochnik S."/>
            <person name="Lindquist E."/>
            <person name="Dockter R.B."/>
            <person name="Adam C."/>
            <person name="Molina H."/>
            <person name="Bunkerborg J."/>
            <person name="Jin E."/>
            <person name="Buchheim M."/>
            <person name="Magnuson J."/>
        </authorList>
    </citation>
    <scope>NUCLEOTIDE SEQUENCE</scope>
    <source>
        <strain evidence="4">CCAP 19/18</strain>
    </source>
</reference>
<sequence>MAPSRPLGLLVLSVALMSSLAPLASAADHTGGPSLYRNFYEAIDQYSQNHDGELSALKEFLDAEPFADGKKTLMAESNGTLFAPKNDAFVNAGLAIGYGSNGEKPLSVADMLSIDSLREATVESLSLHFVDGPYDSGVMHHEWWLTEAENTSATTSLGEELYLWSNGNNADKDDLKIFYDQSYTDLAATVVAEDIARTDDPDFPAGHEGHVHTIDTLMMSPSMKRLANTGVGFNFEDEIDAEQDLHTVKAVIMTSDVAKFAVLGPGLTGAVLAPTDAAFNTFIEDMNLNVTKFLADTDRVKRVLYEHIVPTISSPNEETTTMEYDTLKDGSEGGVTLSVEFVGGNVTKVTNDGESVEVIQGGCNFQGGCMYKIGKVLISKATKDFVMSRSSTANGKWKEAALLPEGVATADANAAEDLLAKAGLSDLLNDETNTEKFTMFLPGKEKARQDIFDQLGVDTLSEVSVGKDELKKLLDSYRVPASNYDGDKLTEGGSPYQTANPKVKLSMTDNGIAVEDVETGRKLLAKVSATGRSSPMEFENGKVVYFMDNLPVTKKMAFDALTGGASQFTPSIFTIAFMVIAAMVAQLSL</sequence>
<dbReference type="SUPFAM" id="SSF82153">
    <property type="entry name" value="FAS1 domain"/>
    <property type="match status" value="2"/>
</dbReference>
<evidence type="ECO:0000313" key="5">
    <source>
        <dbReference type="Proteomes" id="UP000815325"/>
    </source>
</evidence>
<dbReference type="Proteomes" id="UP000815325">
    <property type="component" value="Unassembled WGS sequence"/>
</dbReference>
<dbReference type="PROSITE" id="PS50213">
    <property type="entry name" value="FAS1"/>
    <property type="match status" value="1"/>
</dbReference>
<feature type="transmembrane region" description="Helical" evidence="1">
    <location>
        <begin position="568"/>
        <end position="587"/>
    </location>
</feature>
<dbReference type="InterPro" id="IPR050904">
    <property type="entry name" value="Adhesion/Biosynth-related"/>
</dbReference>
<dbReference type="EMBL" id="MU069533">
    <property type="protein sequence ID" value="KAF5839794.1"/>
    <property type="molecule type" value="Genomic_DNA"/>
</dbReference>
<keyword evidence="5" id="KW-1185">Reference proteome</keyword>
<evidence type="ECO:0000256" key="1">
    <source>
        <dbReference type="SAM" id="Phobius"/>
    </source>
</evidence>
<dbReference type="Pfam" id="PF02469">
    <property type="entry name" value="Fasciclin"/>
    <property type="match status" value="2"/>
</dbReference>
<feature type="signal peptide" evidence="2">
    <location>
        <begin position="1"/>
        <end position="26"/>
    </location>
</feature>
<protein>
    <recommendedName>
        <fullName evidence="3">FAS1 domain-containing protein</fullName>
    </recommendedName>
</protein>
<organism evidence="4 5">
    <name type="scientific">Dunaliella salina</name>
    <name type="common">Green alga</name>
    <name type="synonym">Protococcus salinus</name>
    <dbReference type="NCBI Taxonomy" id="3046"/>
    <lineage>
        <taxon>Eukaryota</taxon>
        <taxon>Viridiplantae</taxon>
        <taxon>Chlorophyta</taxon>
        <taxon>core chlorophytes</taxon>
        <taxon>Chlorophyceae</taxon>
        <taxon>CS clade</taxon>
        <taxon>Chlamydomonadales</taxon>
        <taxon>Dunaliellaceae</taxon>
        <taxon>Dunaliella</taxon>
    </lineage>
</organism>
<feature type="chain" id="PRO_5046929781" description="FAS1 domain-containing protein" evidence="2">
    <location>
        <begin position="27"/>
        <end position="589"/>
    </location>
</feature>
<proteinExistence type="predicted"/>
<keyword evidence="1" id="KW-0472">Membrane</keyword>
<evidence type="ECO:0000259" key="3">
    <source>
        <dbReference type="PROSITE" id="PS50213"/>
    </source>
</evidence>
<evidence type="ECO:0000256" key="2">
    <source>
        <dbReference type="SAM" id="SignalP"/>
    </source>
</evidence>
<dbReference type="PANTHER" id="PTHR10900:SF77">
    <property type="entry name" value="FI19380P1"/>
    <property type="match status" value="1"/>
</dbReference>
<keyword evidence="2" id="KW-0732">Signal</keyword>
<name>A0ABQ7GYZ7_DUNSA</name>
<keyword evidence="1" id="KW-1133">Transmembrane helix</keyword>